<evidence type="ECO:0000256" key="3">
    <source>
        <dbReference type="ARBA" id="ARBA00004910"/>
    </source>
</evidence>
<evidence type="ECO:0000256" key="8">
    <source>
        <dbReference type="ARBA" id="ARBA00019930"/>
    </source>
</evidence>
<dbReference type="EMBL" id="CP021886">
    <property type="protein sequence ID" value="AWI34225.1"/>
    <property type="molecule type" value="Genomic_DNA"/>
</dbReference>
<reference evidence="11 12" key="1">
    <citation type="submission" date="2017-06" db="EMBL/GenBank/DDBJ databases">
        <title>Complete genome of Helicobacter apodemus.</title>
        <authorList>
            <person name="Cho S."/>
        </authorList>
    </citation>
    <scope>NUCLEOTIDE SEQUENCE [LARGE SCALE GENOMIC DNA]</scope>
    <source>
        <strain evidence="12">SNUVETPUB-15-01</strain>
    </source>
</reference>
<name>A0A2U8FFL9_9HELI</name>
<dbReference type="SUPFAM" id="SSF53597">
    <property type="entry name" value="Dihydrofolate reductase-like"/>
    <property type="match status" value="1"/>
</dbReference>
<dbReference type="Gene3D" id="3.40.140.10">
    <property type="entry name" value="Cytidine Deaminase, domain 2"/>
    <property type="match status" value="1"/>
</dbReference>
<accession>A0A2U8FFL9</accession>
<dbReference type="RefSeq" id="WP_108911057.1">
    <property type="nucleotide sequence ID" value="NZ_CP021886.1"/>
</dbReference>
<evidence type="ECO:0000256" key="5">
    <source>
        <dbReference type="ARBA" id="ARBA00007417"/>
    </source>
</evidence>
<dbReference type="GO" id="GO:0008703">
    <property type="term" value="F:5-amino-6-(5-phosphoribosylamino)uracil reductase activity"/>
    <property type="evidence" value="ECO:0007669"/>
    <property type="project" value="UniProtKB-EC"/>
</dbReference>
<feature type="domain" description="CMP/dCMP-type deaminase" evidence="10">
    <location>
        <begin position="1"/>
        <end position="139"/>
    </location>
</feature>
<keyword evidence="9" id="KW-0511">Multifunctional enzyme</keyword>
<evidence type="ECO:0000256" key="1">
    <source>
        <dbReference type="ARBA" id="ARBA00002151"/>
    </source>
</evidence>
<comment type="pathway">
    <text evidence="2">Cofactor biosynthesis; riboflavin biosynthesis; 5-amino-6-(D-ribitylamino)uracil from GTP: step 2/4.</text>
</comment>
<comment type="similarity">
    <text evidence="5">In the C-terminal section; belongs to the HTP reductase family.</text>
</comment>
<dbReference type="EC" id="3.5.4.26" evidence="6"/>
<evidence type="ECO:0000256" key="4">
    <source>
        <dbReference type="ARBA" id="ARBA00005259"/>
    </source>
</evidence>
<dbReference type="EC" id="1.1.1.193" evidence="7"/>
<dbReference type="PANTHER" id="PTHR11079:SF162">
    <property type="entry name" value="RIBOFLAVIN BIOSYNTHESIS PROTEIN PYRD, CHLOROPLASTIC"/>
    <property type="match status" value="1"/>
</dbReference>
<dbReference type="Pfam" id="PF00383">
    <property type="entry name" value="dCMP_cyt_deam_1"/>
    <property type="match status" value="1"/>
</dbReference>
<dbReference type="PROSITE" id="PS51747">
    <property type="entry name" value="CYT_DCMP_DEAMINASES_2"/>
    <property type="match status" value="1"/>
</dbReference>
<evidence type="ECO:0000313" key="12">
    <source>
        <dbReference type="Proteomes" id="UP000244890"/>
    </source>
</evidence>
<dbReference type="InterPro" id="IPR002734">
    <property type="entry name" value="RibDG_C"/>
</dbReference>
<comment type="pathway">
    <text evidence="3">Cofactor biosynthesis; riboflavin biosynthesis; 5-amino-6-(D-ribitylamino)uracil from GTP: step 3/4.</text>
</comment>
<evidence type="ECO:0000256" key="6">
    <source>
        <dbReference type="ARBA" id="ARBA00012766"/>
    </source>
</evidence>
<dbReference type="AlphaFoldDB" id="A0A2U8FFL9"/>
<dbReference type="Pfam" id="PF01872">
    <property type="entry name" value="RibD_C"/>
    <property type="match status" value="1"/>
</dbReference>
<dbReference type="GO" id="GO:0008835">
    <property type="term" value="F:diaminohydroxyphosphoribosylaminopyrimidine deaminase activity"/>
    <property type="evidence" value="ECO:0007669"/>
    <property type="project" value="UniProtKB-EC"/>
</dbReference>
<dbReference type="SUPFAM" id="SSF53927">
    <property type="entry name" value="Cytidine deaminase-like"/>
    <property type="match status" value="1"/>
</dbReference>
<comment type="similarity">
    <text evidence="4">In the N-terminal section; belongs to the cytidine and deoxycytidylate deaminase family.</text>
</comment>
<evidence type="ECO:0000256" key="2">
    <source>
        <dbReference type="ARBA" id="ARBA00004882"/>
    </source>
</evidence>
<evidence type="ECO:0000313" key="11">
    <source>
        <dbReference type="EMBL" id="AWI34225.1"/>
    </source>
</evidence>
<dbReference type="PANTHER" id="PTHR11079">
    <property type="entry name" value="CYTOSINE DEAMINASE FAMILY MEMBER"/>
    <property type="match status" value="1"/>
</dbReference>
<gene>
    <name evidence="11" type="primary">ribD</name>
    <name evidence="11" type="ORF">CDV25_05195</name>
</gene>
<dbReference type="UniPathway" id="UPA00275">
    <property type="reaction ID" value="UER00401"/>
</dbReference>
<dbReference type="KEGG" id="had:CDV25_05195"/>
<dbReference type="InterPro" id="IPR024072">
    <property type="entry name" value="DHFR-like_dom_sf"/>
</dbReference>
<dbReference type="NCBIfam" id="TIGR00326">
    <property type="entry name" value="eubact_ribD"/>
    <property type="match status" value="1"/>
</dbReference>
<dbReference type="Proteomes" id="UP000244890">
    <property type="component" value="Chromosome"/>
</dbReference>
<dbReference type="InterPro" id="IPR004794">
    <property type="entry name" value="Eubact_RibD"/>
</dbReference>
<dbReference type="GO" id="GO:0009231">
    <property type="term" value="P:riboflavin biosynthetic process"/>
    <property type="evidence" value="ECO:0007669"/>
    <property type="project" value="UniProtKB-UniPathway"/>
</dbReference>
<sequence length="345" mass="39039">MVDSFYLDLAIKKAWDYQCQTLPNPAVGAVILDKFGAILSIQAHKVAGDPHAEVLALQESYYRLSGDSSIFNLFQSQEIHQFLLENAKDYFKDITLYVTLEPCIHRGKTPSCAELLKLLGIKKIIIGTQDCNKEAKGGANALKSCGVQVIKAWEEKELLRAYEDSKALLIPFSSLQSKGSFILFKYASRLDGSIDGGQISSKAAQSFMHNLRTRVDILLISGKSVRLDNPILDCRYATLKDKRPPCVTILTHLRDFPKKAPLFFVPKREVKILHKIEKFEGFVMCEGGAELFKTLIPQIDMVLFFLNPSMQSDFQLHMQLQANFRILYSQQIGDDLILWLQPFRD</sequence>
<dbReference type="OrthoDB" id="9800865at2"/>
<dbReference type="InterPro" id="IPR002125">
    <property type="entry name" value="CMP_dCMP_dom"/>
</dbReference>
<dbReference type="CDD" id="cd01284">
    <property type="entry name" value="Riboflavin_deaminase-reductase"/>
    <property type="match status" value="1"/>
</dbReference>
<comment type="function">
    <text evidence="1">Converts 2,5-diamino-6-(ribosylamino)-4(3h)-pyrimidinone 5'-phosphate into 5-amino-6-(ribosylamino)-2,4(1h,3h)-pyrimidinedione 5'-phosphate.</text>
</comment>
<protein>
    <recommendedName>
        <fullName evidence="8">Riboflavin biosynthesis protein RibD</fullName>
        <ecNumber evidence="7">1.1.1.193</ecNumber>
        <ecNumber evidence="6">3.5.4.26</ecNumber>
    </recommendedName>
</protein>
<organism evidence="11 12">
    <name type="scientific">Helicobacter apodemus</name>
    <dbReference type="NCBI Taxonomy" id="135569"/>
    <lineage>
        <taxon>Bacteria</taxon>
        <taxon>Pseudomonadati</taxon>
        <taxon>Campylobacterota</taxon>
        <taxon>Epsilonproteobacteria</taxon>
        <taxon>Campylobacterales</taxon>
        <taxon>Helicobacteraceae</taxon>
        <taxon>Helicobacter</taxon>
    </lineage>
</organism>
<dbReference type="Gene3D" id="3.40.430.10">
    <property type="entry name" value="Dihydrofolate Reductase, subunit A"/>
    <property type="match status" value="1"/>
</dbReference>
<evidence type="ECO:0000256" key="7">
    <source>
        <dbReference type="ARBA" id="ARBA00013173"/>
    </source>
</evidence>
<proteinExistence type="inferred from homology"/>
<dbReference type="InterPro" id="IPR016193">
    <property type="entry name" value="Cytidine_deaminase-like"/>
</dbReference>
<evidence type="ECO:0000259" key="10">
    <source>
        <dbReference type="PROSITE" id="PS51747"/>
    </source>
</evidence>
<evidence type="ECO:0000256" key="9">
    <source>
        <dbReference type="ARBA" id="ARBA00023268"/>
    </source>
</evidence>